<dbReference type="Gene3D" id="3.40.50.150">
    <property type="entry name" value="Vaccinia Virus protein VP39"/>
    <property type="match status" value="1"/>
</dbReference>
<evidence type="ECO:0000313" key="6">
    <source>
        <dbReference type="Proteomes" id="UP000070598"/>
    </source>
</evidence>
<reference evidence="6" key="1">
    <citation type="submission" date="2015-02" db="EMBL/GenBank/DDBJ databases">
        <title>Physiological reanalysis, assessment of diazotrophy, and genome sequences of multiple isolates of Streptomyces thermoautotrophicus.</title>
        <authorList>
            <person name="MacKellar D.C."/>
            <person name="Lieber L."/>
            <person name="Norman J."/>
            <person name="Bolger A."/>
            <person name="Tobin C."/>
            <person name="Murray J.W."/>
            <person name="Friesen M."/>
            <person name="Prell J."/>
        </authorList>
    </citation>
    <scope>NUCLEOTIDE SEQUENCE [LARGE SCALE GENOMIC DNA]</scope>
    <source>
        <strain evidence="6">UBT1</strain>
    </source>
</reference>
<dbReference type="InterPro" id="IPR007848">
    <property type="entry name" value="Small_mtfrase_dom"/>
</dbReference>
<sequence length="61" mass="6473">MSEPDEAIHQRLSQLLRLPAAGRLVDLGCGAGPTLAAVSRDHPDAHLIGVDRSLAALRHAR</sequence>
<keyword evidence="3" id="KW-0949">S-adenosyl-L-methionine</keyword>
<dbReference type="PROSITE" id="PS51585">
    <property type="entry name" value="SAM_MT_TPMT"/>
    <property type="match status" value="1"/>
</dbReference>
<feature type="non-terminal residue" evidence="5">
    <location>
        <position position="61"/>
    </location>
</feature>
<dbReference type="RefSeq" id="WP_158013543.1">
    <property type="nucleotide sequence ID" value="NZ_JYIK01000895.1"/>
</dbReference>
<evidence type="ECO:0000256" key="2">
    <source>
        <dbReference type="ARBA" id="ARBA00022679"/>
    </source>
</evidence>
<name>A0A132NG39_9ACTN</name>
<evidence type="ECO:0000313" key="5">
    <source>
        <dbReference type="EMBL" id="KWX09063.1"/>
    </source>
</evidence>
<dbReference type="SUPFAM" id="SSF53335">
    <property type="entry name" value="S-adenosyl-L-methionine-dependent methyltransferases"/>
    <property type="match status" value="1"/>
</dbReference>
<comment type="caution">
    <text evidence="5">The sequence shown here is derived from an EMBL/GenBank/DDBJ whole genome shotgun (WGS) entry which is preliminary data.</text>
</comment>
<dbReference type="GO" id="GO:0032259">
    <property type="term" value="P:methylation"/>
    <property type="evidence" value="ECO:0007669"/>
    <property type="project" value="UniProtKB-KW"/>
</dbReference>
<dbReference type="InterPro" id="IPR008854">
    <property type="entry name" value="TPMT"/>
</dbReference>
<evidence type="ECO:0000259" key="4">
    <source>
        <dbReference type="Pfam" id="PF05175"/>
    </source>
</evidence>
<dbReference type="Proteomes" id="UP000070598">
    <property type="component" value="Unassembled WGS sequence"/>
</dbReference>
<dbReference type="Pfam" id="PF05175">
    <property type="entry name" value="MTS"/>
    <property type="match status" value="1"/>
</dbReference>
<feature type="domain" description="Methyltransferase small" evidence="4">
    <location>
        <begin position="13"/>
        <end position="61"/>
    </location>
</feature>
<dbReference type="AlphaFoldDB" id="A0A132NG39"/>
<gene>
    <name evidence="5" type="ORF">TR74_11875</name>
</gene>
<protein>
    <recommendedName>
        <fullName evidence="4">Methyltransferase small domain-containing protein</fullName>
    </recommendedName>
</protein>
<keyword evidence="2" id="KW-0808">Transferase</keyword>
<evidence type="ECO:0000256" key="1">
    <source>
        <dbReference type="ARBA" id="ARBA00022603"/>
    </source>
</evidence>
<dbReference type="InterPro" id="IPR029063">
    <property type="entry name" value="SAM-dependent_MTases_sf"/>
</dbReference>
<organism evidence="5 6">
    <name type="scientific">Carbonactinospora thermoautotrophica</name>
    <dbReference type="NCBI Taxonomy" id="1469144"/>
    <lineage>
        <taxon>Bacteria</taxon>
        <taxon>Bacillati</taxon>
        <taxon>Actinomycetota</taxon>
        <taxon>Actinomycetes</taxon>
        <taxon>Kitasatosporales</taxon>
        <taxon>Carbonactinosporaceae</taxon>
        <taxon>Carbonactinospora</taxon>
    </lineage>
</organism>
<proteinExistence type="predicted"/>
<keyword evidence="1" id="KW-0489">Methyltransferase</keyword>
<accession>A0A132NG39</accession>
<dbReference type="GO" id="GO:0008757">
    <property type="term" value="F:S-adenosylmethionine-dependent methyltransferase activity"/>
    <property type="evidence" value="ECO:0007669"/>
    <property type="project" value="InterPro"/>
</dbReference>
<evidence type="ECO:0000256" key="3">
    <source>
        <dbReference type="ARBA" id="ARBA00022691"/>
    </source>
</evidence>
<dbReference type="EMBL" id="JYIK01000895">
    <property type="protein sequence ID" value="KWX09063.1"/>
    <property type="molecule type" value="Genomic_DNA"/>
</dbReference>